<gene>
    <name evidence="4" type="ORF">Q31a_28810</name>
</gene>
<dbReference type="Proteomes" id="UP000318017">
    <property type="component" value="Chromosome"/>
</dbReference>
<dbReference type="CDD" id="cd11304">
    <property type="entry name" value="Cadherin_repeat"/>
    <property type="match status" value="2"/>
</dbReference>
<dbReference type="GO" id="GO:0005509">
    <property type="term" value="F:calcium ion binding"/>
    <property type="evidence" value="ECO:0007669"/>
    <property type="project" value="InterPro"/>
</dbReference>
<feature type="compositionally biased region" description="Basic and acidic residues" evidence="2">
    <location>
        <begin position="972"/>
        <end position="982"/>
    </location>
</feature>
<evidence type="ECO:0000313" key="5">
    <source>
        <dbReference type="Proteomes" id="UP000318017"/>
    </source>
</evidence>
<dbReference type="GO" id="GO:0007155">
    <property type="term" value="P:cell adhesion"/>
    <property type="evidence" value="ECO:0007669"/>
    <property type="project" value="TreeGrafter"/>
</dbReference>
<organism evidence="4 5">
    <name type="scientific">Aureliella helgolandensis</name>
    <dbReference type="NCBI Taxonomy" id="2527968"/>
    <lineage>
        <taxon>Bacteria</taxon>
        <taxon>Pseudomonadati</taxon>
        <taxon>Planctomycetota</taxon>
        <taxon>Planctomycetia</taxon>
        <taxon>Pirellulales</taxon>
        <taxon>Pirellulaceae</taxon>
        <taxon>Aureliella</taxon>
    </lineage>
</organism>
<dbReference type="InterPro" id="IPR036439">
    <property type="entry name" value="Dockerin_dom_sf"/>
</dbReference>
<dbReference type="GO" id="GO:0000272">
    <property type="term" value="P:polysaccharide catabolic process"/>
    <property type="evidence" value="ECO:0007669"/>
    <property type="project" value="InterPro"/>
</dbReference>
<dbReference type="GO" id="GO:0004553">
    <property type="term" value="F:hydrolase activity, hydrolyzing O-glycosyl compounds"/>
    <property type="evidence" value="ECO:0007669"/>
    <property type="project" value="InterPro"/>
</dbReference>
<dbReference type="InterPro" id="IPR015919">
    <property type="entry name" value="Cadherin-like_sf"/>
</dbReference>
<keyword evidence="5" id="KW-1185">Reference proteome</keyword>
<dbReference type="InterPro" id="IPR041690">
    <property type="entry name" value="Cadherin_5"/>
</dbReference>
<dbReference type="PROSITE" id="PS00018">
    <property type="entry name" value="EF_HAND_1"/>
    <property type="match status" value="1"/>
</dbReference>
<dbReference type="Gene3D" id="1.10.1330.10">
    <property type="entry name" value="Dockerin domain"/>
    <property type="match status" value="1"/>
</dbReference>
<dbReference type="PANTHER" id="PTHR24028">
    <property type="entry name" value="CADHERIN-87A"/>
    <property type="match status" value="1"/>
</dbReference>
<dbReference type="CDD" id="cd14256">
    <property type="entry name" value="Dockerin_I"/>
    <property type="match status" value="1"/>
</dbReference>
<dbReference type="EMBL" id="CP036298">
    <property type="protein sequence ID" value="QDV24561.1"/>
    <property type="molecule type" value="Genomic_DNA"/>
</dbReference>
<feature type="region of interest" description="Disordered" evidence="2">
    <location>
        <begin position="1"/>
        <end position="20"/>
    </location>
</feature>
<reference evidence="4 5" key="1">
    <citation type="submission" date="2019-02" db="EMBL/GenBank/DDBJ databases">
        <title>Deep-cultivation of Planctomycetes and their phenomic and genomic characterization uncovers novel biology.</title>
        <authorList>
            <person name="Wiegand S."/>
            <person name="Jogler M."/>
            <person name="Boedeker C."/>
            <person name="Pinto D."/>
            <person name="Vollmers J."/>
            <person name="Rivas-Marin E."/>
            <person name="Kohn T."/>
            <person name="Peeters S.H."/>
            <person name="Heuer A."/>
            <person name="Rast P."/>
            <person name="Oberbeckmann S."/>
            <person name="Bunk B."/>
            <person name="Jeske O."/>
            <person name="Meyerdierks A."/>
            <person name="Storesund J.E."/>
            <person name="Kallscheuer N."/>
            <person name="Luecker S."/>
            <person name="Lage O.M."/>
            <person name="Pohl T."/>
            <person name="Merkel B.J."/>
            <person name="Hornburger P."/>
            <person name="Mueller R.-W."/>
            <person name="Bruemmer F."/>
            <person name="Labrenz M."/>
            <person name="Spormann A.M."/>
            <person name="Op den Camp H."/>
            <person name="Overmann J."/>
            <person name="Amann R."/>
            <person name="Jetten M.S.M."/>
            <person name="Mascher T."/>
            <person name="Medema M.H."/>
            <person name="Devos D.P."/>
            <person name="Kaster A.-K."/>
            <person name="Ovreas L."/>
            <person name="Rohde M."/>
            <person name="Galperin M.Y."/>
            <person name="Jogler C."/>
        </authorList>
    </citation>
    <scope>NUCLEOTIDE SEQUENCE [LARGE SCALE GENOMIC DNA]</scope>
    <source>
        <strain evidence="4 5">Q31a</strain>
    </source>
</reference>
<dbReference type="GO" id="GO:0005886">
    <property type="term" value="C:plasma membrane"/>
    <property type="evidence" value="ECO:0007669"/>
    <property type="project" value="TreeGrafter"/>
</dbReference>
<dbReference type="AlphaFoldDB" id="A0A518G7J7"/>
<dbReference type="Pfam" id="PF00404">
    <property type="entry name" value="Dockerin_1"/>
    <property type="match status" value="1"/>
</dbReference>
<evidence type="ECO:0000259" key="3">
    <source>
        <dbReference type="Pfam" id="PF17892"/>
    </source>
</evidence>
<feature type="compositionally biased region" description="Polar residues" evidence="2">
    <location>
        <begin position="955"/>
        <end position="968"/>
    </location>
</feature>
<dbReference type="SUPFAM" id="SSF63446">
    <property type="entry name" value="Type I dockerin domain"/>
    <property type="match status" value="1"/>
</dbReference>
<proteinExistence type="predicted"/>
<dbReference type="PANTHER" id="PTHR24028:SF328">
    <property type="entry name" value="CADHERIN-3"/>
    <property type="match status" value="1"/>
</dbReference>
<evidence type="ECO:0000256" key="1">
    <source>
        <dbReference type="ARBA" id="ARBA00023180"/>
    </source>
</evidence>
<dbReference type="SUPFAM" id="SSF50998">
    <property type="entry name" value="Quinoprotein alcohol dehydrogenase-like"/>
    <property type="match status" value="1"/>
</dbReference>
<feature type="region of interest" description="Disordered" evidence="2">
    <location>
        <begin position="932"/>
        <end position="999"/>
    </location>
</feature>
<dbReference type="InterPro" id="IPR018247">
    <property type="entry name" value="EF_Hand_1_Ca_BS"/>
</dbReference>
<keyword evidence="1" id="KW-0325">Glycoprotein</keyword>
<dbReference type="InterPro" id="IPR050174">
    <property type="entry name" value="Protocadherin/Cadherin-CA"/>
</dbReference>
<feature type="domain" description="Cadherin-like" evidence="3">
    <location>
        <begin position="473"/>
        <end position="556"/>
    </location>
</feature>
<dbReference type="Pfam" id="PF17892">
    <property type="entry name" value="Cadherin_5"/>
    <property type="match status" value="1"/>
</dbReference>
<dbReference type="KEGG" id="ahel:Q31a_28810"/>
<protein>
    <submittedName>
        <fullName evidence="4">Dockerin type I repeat protein</fullName>
    </submittedName>
</protein>
<dbReference type="SUPFAM" id="SSF49313">
    <property type="entry name" value="Cadherin-like"/>
    <property type="match status" value="2"/>
</dbReference>
<dbReference type="InterPro" id="IPR002105">
    <property type="entry name" value="Dockerin_1_rpt"/>
</dbReference>
<accession>A0A518G7J7</accession>
<sequence length="1030" mass="110288">MPAGSKVSVNPMSPKRLKHTTPKRLLKDRTSLRSSNRKRSVQLRLALEPLEARRLLAGINVSIYLDHNGSHHFEPETDSRAADRLVFVDQNLNGQYDDDDLLAATGDDGFAYFRGLEPGNYSVGLLNSENLQVEPQGVQASSQSVSTLPVKSLLAATEQGPTWAVDLDDQLILLSQAELPQAALPLPGAYVTSLATSSDGLLVISGSENGTSRAQRFDSISGTLETLPITGLQAGQDIVQLVRVGTQNVALLETSHGRQLAFANATGNSLELSGHSATTASYLAGTGSFDRLLTAEFASSGTSTLGMLDPANGFQKTHSLILDGLANELALIVPEGADRPLLAMVATEQDGVKAVEISNDTLKLAAMLQEATAPLGLQLGGGRFATGSVANPSEVIVWDSSTWAPVGRTQTASNATLVRTTNLLPAGDGRQVFVASNRGVSRLSVSEPTNPNVTLATNAALAEVQFGVRQTENTPPMITELAVQELAEDAVSVVDLHELDGIYDADEDDLWFAIKHPTQNGTLALNADGTLQYRPDADFNGVDQATLLVFDGTAASEFELNWSIIAVNDPPLSIQVDVPPIPENASPGDQLGYISIVDVDRDANYLVTTSDARFTVELGRLYFSAGAIDYESENLINIEFQAIDVLEPAHRITVHATLAVANTVELPQEIKLEGTTVPENAPGAPVGPVVVIGSEPNAEYRFSVSDARFEVVAGQLKLRHDQSLDYEAEPLVQLTVTASILGNESTVTSKPLLVRVTDRNEGPLGLSLSRKAVVDSTPGAPVGTVSVSDPDGDHYNFTVSDERFEFVGDTLQLKQGQIIYLFLETSVTLEITATSHRGESVSAEFTLTVTPAPSPYQNPKIPQDVNNDGVVTPIDALILINRLNQEGIDTQPYDGELANGEPWSDAYPDVNGDGRLSPIDVLIVINQLNKQANEPQGGEGEQPGSAPIAPLLFSPPTQDRTKPQNSQAPPDIKLHRPSESRSELSSNLPPTPSPENYVPDVEQYHKRESSKLDAELESLIDQLSQERAAW</sequence>
<dbReference type="InterPro" id="IPR011047">
    <property type="entry name" value="Quinoprotein_ADH-like_sf"/>
</dbReference>
<feature type="region of interest" description="Disordered" evidence="2">
    <location>
        <begin position="891"/>
        <end position="912"/>
    </location>
</feature>
<evidence type="ECO:0000256" key="2">
    <source>
        <dbReference type="SAM" id="MobiDB-lite"/>
    </source>
</evidence>
<name>A0A518G7J7_9BACT</name>
<dbReference type="Gene3D" id="2.60.40.60">
    <property type="entry name" value="Cadherins"/>
    <property type="match status" value="1"/>
</dbReference>
<evidence type="ECO:0000313" key="4">
    <source>
        <dbReference type="EMBL" id="QDV24561.1"/>
    </source>
</evidence>